<comment type="similarity">
    <text evidence="2">Belongs to the sphingosine N-acyltransferase family.</text>
</comment>
<evidence type="ECO:0000256" key="4">
    <source>
        <dbReference type="ARBA" id="ARBA00022989"/>
    </source>
</evidence>
<feature type="transmembrane region" description="Helical" evidence="8">
    <location>
        <begin position="340"/>
        <end position="361"/>
    </location>
</feature>
<feature type="transmembrane region" description="Helical" evidence="8">
    <location>
        <begin position="420"/>
        <end position="441"/>
    </location>
</feature>
<feature type="region of interest" description="Disordered" evidence="7">
    <location>
        <begin position="136"/>
        <end position="156"/>
    </location>
</feature>
<name>A0A8H3YDK2_9TREE</name>
<feature type="domain" description="TLC" evidence="9">
    <location>
        <begin position="236"/>
        <end position="451"/>
    </location>
</feature>
<dbReference type="GO" id="GO:0016020">
    <property type="term" value="C:membrane"/>
    <property type="evidence" value="ECO:0007669"/>
    <property type="project" value="UniProtKB-SubCell"/>
</dbReference>
<evidence type="ECO:0000313" key="10">
    <source>
        <dbReference type="EMBL" id="GHJ84372.1"/>
    </source>
</evidence>
<gene>
    <name evidence="10" type="ORF">NliqN6_0774</name>
</gene>
<dbReference type="PANTHER" id="PTHR12560">
    <property type="entry name" value="LONGEVITY ASSURANCE FACTOR 1 LAG1"/>
    <property type="match status" value="1"/>
</dbReference>
<sequence>MNSLNTTIRNHLNISDTIASSITGLSISKIKMISGLTPLDGLDLRSLLPDSIQPLFLLSYPSNMAAECAGRRACGMERVPRRDSAVWFWGTLEKKLEDSSFLKPLSERQAALQKTITEWTAKTPLLRKISRSTWLREASSSPTPRPGTTTGTSDYSSRVYGKGPKDALFVLFWAIAFTILRELAMRYVLQPVMRRRLKQLDLKRRITTQNGKMPKQDVSNDEMTASRRRESRLREKTVTRFAEQGWTFAYATTFFSIGMYMLSQADEWPFSSAYLWEGYPHTPLGKLPKFHYLAQLGFWFHQLFVINIEERRKDHWQMYTHHVITITLIVASYWTNYTRVGGVIMVLMDFCDILLPLAKMFRYLDLPSLTDATFVLFLLSWLVTRQIAFFGLFLSVVFKAPKRMQWVWDPSRGSYVSENVHLAFQALLAALLVMSCIWFYMACNVAYRVVRGLGAEDSRSDDEGMEMDESGDDCATMKSTVRQAIGVSTESSTQANGIKGLQSSASRHLHAESAASSRDFDAQSIRKRR</sequence>
<dbReference type="PANTHER" id="PTHR12560:SF0">
    <property type="entry name" value="LD18904P"/>
    <property type="match status" value="1"/>
</dbReference>
<dbReference type="EMBL" id="BLZA01000007">
    <property type="protein sequence ID" value="GHJ84372.1"/>
    <property type="molecule type" value="Genomic_DNA"/>
</dbReference>
<dbReference type="GO" id="GO:0050291">
    <property type="term" value="F:sphingosine N-acyltransferase activity"/>
    <property type="evidence" value="ECO:0007669"/>
    <property type="project" value="InterPro"/>
</dbReference>
<evidence type="ECO:0000256" key="7">
    <source>
        <dbReference type="SAM" id="MobiDB-lite"/>
    </source>
</evidence>
<protein>
    <recommendedName>
        <fullName evidence="9">TLC domain-containing protein</fullName>
    </recommendedName>
</protein>
<dbReference type="InterPro" id="IPR006634">
    <property type="entry name" value="TLC-dom"/>
</dbReference>
<comment type="caution">
    <text evidence="10">The sequence shown here is derived from an EMBL/GenBank/DDBJ whole genome shotgun (WGS) entry which is preliminary data.</text>
</comment>
<accession>A0A8H3YDK2</accession>
<organism evidence="10 11">
    <name type="scientific">Naganishia liquefaciens</name>
    <dbReference type="NCBI Taxonomy" id="104408"/>
    <lineage>
        <taxon>Eukaryota</taxon>
        <taxon>Fungi</taxon>
        <taxon>Dikarya</taxon>
        <taxon>Basidiomycota</taxon>
        <taxon>Agaricomycotina</taxon>
        <taxon>Tremellomycetes</taxon>
        <taxon>Filobasidiales</taxon>
        <taxon>Filobasidiaceae</taxon>
        <taxon>Naganishia</taxon>
    </lineage>
</organism>
<evidence type="ECO:0000313" key="11">
    <source>
        <dbReference type="Proteomes" id="UP000620104"/>
    </source>
</evidence>
<feature type="compositionally biased region" description="Low complexity" evidence="7">
    <location>
        <begin position="139"/>
        <end position="153"/>
    </location>
</feature>
<keyword evidence="3 6" id="KW-0812">Transmembrane</keyword>
<dbReference type="AlphaFoldDB" id="A0A8H3YDK2"/>
<evidence type="ECO:0000256" key="6">
    <source>
        <dbReference type="PROSITE-ProRule" id="PRU00205"/>
    </source>
</evidence>
<dbReference type="OrthoDB" id="537032at2759"/>
<dbReference type="InterPro" id="IPR016439">
    <property type="entry name" value="Lag1/Lac1-like"/>
</dbReference>
<dbReference type="PROSITE" id="PS50922">
    <property type="entry name" value="TLC"/>
    <property type="match status" value="1"/>
</dbReference>
<evidence type="ECO:0000256" key="8">
    <source>
        <dbReference type="SAM" id="Phobius"/>
    </source>
</evidence>
<reference evidence="10" key="1">
    <citation type="submission" date="2020-07" db="EMBL/GenBank/DDBJ databases">
        <title>Draft Genome Sequence of a Deep-Sea Yeast, Naganishia (Cryptococcus) liquefaciens strain N6.</title>
        <authorList>
            <person name="Han Y.W."/>
            <person name="Kajitani R."/>
            <person name="Morimoto H."/>
            <person name="Parhat M."/>
            <person name="Tsubouchi H."/>
            <person name="Bakenova O."/>
            <person name="Ogata M."/>
            <person name="Argunhan B."/>
            <person name="Aoki R."/>
            <person name="Kajiwara S."/>
            <person name="Itoh T."/>
            <person name="Iwasaki H."/>
        </authorList>
    </citation>
    <scope>NUCLEOTIDE SEQUENCE</scope>
    <source>
        <strain evidence="10">N6</strain>
    </source>
</reference>
<dbReference type="Pfam" id="PF03798">
    <property type="entry name" value="TRAM_LAG1_CLN8"/>
    <property type="match status" value="1"/>
</dbReference>
<evidence type="ECO:0000256" key="3">
    <source>
        <dbReference type="ARBA" id="ARBA00022692"/>
    </source>
</evidence>
<evidence type="ECO:0000256" key="1">
    <source>
        <dbReference type="ARBA" id="ARBA00004141"/>
    </source>
</evidence>
<dbReference type="SMART" id="SM00724">
    <property type="entry name" value="TLC"/>
    <property type="match status" value="1"/>
</dbReference>
<feature type="transmembrane region" description="Helical" evidence="8">
    <location>
        <begin position="318"/>
        <end position="334"/>
    </location>
</feature>
<keyword evidence="4 8" id="KW-1133">Transmembrane helix</keyword>
<feature type="region of interest" description="Disordered" evidence="7">
    <location>
        <begin position="486"/>
        <end position="529"/>
    </location>
</feature>
<comment type="subcellular location">
    <subcellularLocation>
        <location evidence="1">Membrane</location>
        <topology evidence="1">Multi-pass membrane protein</topology>
    </subcellularLocation>
</comment>
<evidence type="ECO:0000259" key="9">
    <source>
        <dbReference type="PROSITE" id="PS50922"/>
    </source>
</evidence>
<evidence type="ECO:0000256" key="5">
    <source>
        <dbReference type="ARBA" id="ARBA00023136"/>
    </source>
</evidence>
<dbReference type="GO" id="GO:0046513">
    <property type="term" value="P:ceramide biosynthetic process"/>
    <property type="evidence" value="ECO:0007669"/>
    <property type="project" value="InterPro"/>
</dbReference>
<evidence type="ECO:0000256" key="2">
    <source>
        <dbReference type="ARBA" id="ARBA00009808"/>
    </source>
</evidence>
<feature type="transmembrane region" description="Helical" evidence="8">
    <location>
        <begin position="373"/>
        <end position="400"/>
    </location>
</feature>
<keyword evidence="11" id="KW-1185">Reference proteome</keyword>
<proteinExistence type="inferred from homology"/>
<feature type="compositionally biased region" description="Polar residues" evidence="7">
    <location>
        <begin position="486"/>
        <end position="506"/>
    </location>
</feature>
<keyword evidence="5 6" id="KW-0472">Membrane</keyword>
<feature type="transmembrane region" description="Helical" evidence="8">
    <location>
        <begin position="167"/>
        <end position="189"/>
    </location>
</feature>
<dbReference type="Proteomes" id="UP000620104">
    <property type="component" value="Unassembled WGS sequence"/>
</dbReference>